<evidence type="ECO:0000313" key="2">
    <source>
        <dbReference type="Proteomes" id="UP000694402"/>
    </source>
</evidence>
<evidence type="ECO:0000313" key="1">
    <source>
        <dbReference type="Ensembl" id="ENSOTSP00005116918.1"/>
    </source>
</evidence>
<accession>A0AAZ3PL85</accession>
<sequence>MQPQPPLRVVSTNNKVYGTVLVPQQVAQDTEQVQALVLGSKLGQHLLGYRTIKKAILFHRTALINFLKEEQPLNPGC</sequence>
<proteinExistence type="predicted"/>
<protein>
    <submittedName>
        <fullName evidence="1">Uncharacterized protein</fullName>
    </submittedName>
</protein>
<dbReference type="AlphaFoldDB" id="A0AAZ3PL85"/>
<name>A0AAZ3PL85_ONCTS</name>
<reference evidence="1" key="2">
    <citation type="submission" date="2025-08" db="UniProtKB">
        <authorList>
            <consortium name="Ensembl"/>
        </authorList>
    </citation>
    <scope>IDENTIFICATION</scope>
</reference>
<dbReference type="Ensembl" id="ENSOTST00005149206.1">
    <property type="protein sequence ID" value="ENSOTSP00005116918.1"/>
    <property type="gene ID" value="ENSOTSG00005059319.1"/>
</dbReference>
<keyword evidence="2" id="KW-1185">Reference proteome</keyword>
<reference evidence="2" key="1">
    <citation type="journal article" date="2018" name="PLoS ONE">
        <title>Chinook salmon (Oncorhynchus tshawytscha) genome and transcriptome.</title>
        <authorList>
            <person name="Christensen K.A."/>
            <person name="Leong J.S."/>
            <person name="Sakhrani D."/>
            <person name="Biagi C.A."/>
            <person name="Minkley D.R."/>
            <person name="Withler R.E."/>
            <person name="Rondeau E.B."/>
            <person name="Koop B.F."/>
            <person name="Devlin R.H."/>
        </authorList>
    </citation>
    <scope>NUCLEOTIDE SEQUENCE [LARGE SCALE GENOMIC DNA]</scope>
</reference>
<organism evidence="1 2">
    <name type="scientific">Oncorhynchus tshawytscha</name>
    <name type="common">Chinook salmon</name>
    <name type="synonym">Salmo tshawytscha</name>
    <dbReference type="NCBI Taxonomy" id="74940"/>
    <lineage>
        <taxon>Eukaryota</taxon>
        <taxon>Metazoa</taxon>
        <taxon>Chordata</taxon>
        <taxon>Craniata</taxon>
        <taxon>Vertebrata</taxon>
        <taxon>Euteleostomi</taxon>
        <taxon>Actinopterygii</taxon>
        <taxon>Neopterygii</taxon>
        <taxon>Teleostei</taxon>
        <taxon>Protacanthopterygii</taxon>
        <taxon>Salmoniformes</taxon>
        <taxon>Salmonidae</taxon>
        <taxon>Salmoninae</taxon>
        <taxon>Oncorhynchus</taxon>
    </lineage>
</organism>
<reference evidence="1" key="3">
    <citation type="submission" date="2025-09" db="UniProtKB">
        <authorList>
            <consortium name="Ensembl"/>
        </authorList>
    </citation>
    <scope>IDENTIFICATION</scope>
</reference>
<dbReference type="Proteomes" id="UP000694402">
    <property type="component" value="Unassembled WGS sequence"/>
</dbReference>